<sequence>MQKILFFLFTTAFFVKSGIAQVAGENLAYLSEYKEALPYFQELITGGQYAEASKLIEGVPFFASRQFEKGTLSINGIVYPEVPLLYDNYRDQLVTFHPIFNQKILIKPEKIDGFVLSNGSRFRFFPGNSSYFRDQNGIYQILGEGSFTALAKRYKTTKSTREMSRFDEVYVEKSDYFLWNSGVFYPISQGNQAIEILGLEPKELKKQLRSRSLNFKQNPEVYLRFLVDQSSKK</sequence>
<dbReference type="Proteomes" id="UP000283522">
    <property type="component" value="Unassembled WGS sequence"/>
</dbReference>
<dbReference type="EMBL" id="QXML01000001">
    <property type="protein sequence ID" value="RIW18842.1"/>
    <property type="molecule type" value="Genomic_DNA"/>
</dbReference>
<reference evidence="1 2" key="1">
    <citation type="submission" date="2018-09" db="EMBL/GenBank/DDBJ databases">
        <authorList>
            <person name="Wang X."/>
            <person name="Du Z."/>
        </authorList>
    </citation>
    <scope>NUCLEOTIDE SEQUENCE [LARGE SCALE GENOMIC DNA]</scope>
    <source>
        <strain evidence="1 2">N3</strain>
    </source>
</reference>
<proteinExistence type="predicted"/>
<accession>A0A418PXP7</accession>
<keyword evidence="2" id="KW-1185">Reference proteome</keyword>
<comment type="caution">
    <text evidence="1">The sequence shown here is derived from an EMBL/GenBank/DDBJ whole genome shotgun (WGS) entry which is preliminary data.</text>
</comment>
<evidence type="ECO:0000313" key="1">
    <source>
        <dbReference type="EMBL" id="RIW18842.1"/>
    </source>
</evidence>
<gene>
    <name evidence="1" type="ORF">D0X99_03950</name>
</gene>
<dbReference type="RefSeq" id="WP_119476318.1">
    <property type="nucleotide sequence ID" value="NZ_QXML01000001.1"/>
</dbReference>
<dbReference type="AlphaFoldDB" id="A0A418PXP7"/>
<name>A0A418PXP7_9BACT</name>
<dbReference type="OrthoDB" id="655382at2"/>
<protein>
    <submittedName>
        <fullName evidence="1">Uncharacterized protein</fullName>
    </submittedName>
</protein>
<organism evidence="1 2">
    <name type="scientific">Algoriphagus lacus</name>
    <dbReference type="NCBI Taxonomy" id="2056311"/>
    <lineage>
        <taxon>Bacteria</taxon>
        <taxon>Pseudomonadati</taxon>
        <taxon>Bacteroidota</taxon>
        <taxon>Cytophagia</taxon>
        <taxon>Cytophagales</taxon>
        <taxon>Cyclobacteriaceae</taxon>
        <taxon>Algoriphagus</taxon>
    </lineage>
</organism>
<evidence type="ECO:0000313" key="2">
    <source>
        <dbReference type="Proteomes" id="UP000283522"/>
    </source>
</evidence>